<evidence type="ECO:0000313" key="3">
    <source>
        <dbReference type="EMBL" id="KAJ8881091.1"/>
    </source>
</evidence>
<protein>
    <recommendedName>
        <fullName evidence="2">DDE-1 domain-containing protein</fullName>
    </recommendedName>
</protein>
<proteinExistence type="predicted"/>
<evidence type="ECO:0000259" key="2">
    <source>
        <dbReference type="Pfam" id="PF03184"/>
    </source>
</evidence>
<reference evidence="3 4" key="1">
    <citation type="submission" date="2023-02" db="EMBL/GenBank/DDBJ databases">
        <title>LHISI_Scaffold_Assembly.</title>
        <authorList>
            <person name="Stuart O.P."/>
            <person name="Cleave R."/>
            <person name="Magrath M.J.L."/>
            <person name="Mikheyev A.S."/>
        </authorList>
    </citation>
    <scope>NUCLEOTIDE SEQUENCE [LARGE SCALE GENOMIC DNA]</scope>
    <source>
        <strain evidence="3">Daus_M_001</strain>
        <tissue evidence="3">Leg muscle</tissue>
    </source>
</reference>
<accession>A0ABQ9HA48</accession>
<dbReference type="Proteomes" id="UP001159363">
    <property type="component" value="Chromosome 5"/>
</dbReference>
<dbReference type="InterPro" id="IPR004875">
    <property type="entry name" value="DDE_SF_endonuclease_dom"/>
</dbReference>
<evidence type="ECO:0000256" key="1">
    <source>
        <dbReference type="SAM" id="MobiDB-lite"/>
    </source>
</evidence>
<dbReference type="Pfam" id="PF03184">
    <property type="entry name" value="DDE_1"/>
    <property type="match status" value="1"/>
</dbReference>
<feature type="region of interest" description="Disordered" evidence="1">
    <location>
        <begin position="232"/>
        <end position="260"/>
    </location>
</feature>
<evidence type="ECO:0000313" key="4">
    <source>
        <dbReference type="Proteomes" id="UP001159363"/>
    </source>
</evidence>
<organism evidence="3 4">
    <name type="scientific">Dryococelus australis</name>
    <dbReference type="NCBI Taxonomy" id="614101"/>
    <lineage>
        <taxon>Eukaryota</taxon>
        <taxon>Metazoa</taxon>
        <taxon>Ecdysozoa</taxon>
        <taxon>Arthropoda</taxon>
        <taxon>Hexapoda</taxon>
        <taxon>Insecta</taxon>
        <taxon>Pterygota</taxon>
        <taxon>Neoptera</taxon>
        <taxon>Polyneoptera</taxon>
        <taxon>Phasmatodea</taxon>
        <taxon>Verophasmatodea</taxon>
        <taxon>Anareolatae</taxon>
        <taxon>Phasmatidae</taxon>
        <taxon>Eurycanthinae</taxon>
        <taxon>Dryococelus</taxon>
    </lineage>
</organism>
<name>A0ABQ9HA48_9NEOP</name>
<sequence>MNNVTHPFDPCKSLAGRKWLRLFLKRHHEIANRKAQSMNPDRASKLNRFIVNDHFQKFREILLENGLMERMEVIYNIDKKKRRLYDDCSVIRWLEHFAWYKVDGKALLIFDGTSSSLDANIVRVADQFGIILYCLPSNTIHELQPLDKSVFKSLEPVWARSVIAPNIVSGFRAAGIYSFDPHKIPDEAFPPSAVTEMLQEDVANAENVNDFSHSNDTTRERNVALINEQEDNRKPNTHPMRAREKTNVKGTGECKDTAPRKRKMARLESIHKVQNNRESLGEFCNPSTSGMNVMNDISAGTTHVRQLIVGTKGNVQNAFHQHVHMIQPAVAWNPGCVDESLVYS</sequence>
<feature type="domain" description="DDE-1" evidence="2">
    <location>
        <begin position="69"/>
        <end position="155"/>
    </location>
</feature>
<gene>
    <name evidence="3" type="ORF">PR048_017564</name>
</gene>
<keyword evidence="4" id="KW-1185">Reference proteome</keyword>
<feature type="compositionally biased region" description="Basic and acidic residues" evidence="1">
    <location>
        <begin position="241"/>
        <end position="260"/>
    </location>
</feature>
<dbReference type="EMBL" id="JARBHB010000006">
    <property type="protein sequence ID" value="KAJ8881091.1"/>
    <property type="molecule type" value="Genomic_DNA"/>
</dbReference>
<comment type="caution">
    <text evidence="3">The sequence shown here is derived from an EMBL/GenBank/DDBJ whole genome shotgun (WGS) entry which is preliminary data.</text>
</comment>